<dbReference type="GO" id="GO:0016757">
    <property type="term" value="F:glycosyltransferase activity"/>
    <property type="evidence" value="ECO:0007669"/>
    <property type="project" value="InterPro"/>
</dbReference>
<dbReference type="Pfam" id="PF04577">
    <property type="entry name" value="Glyco_transf_61"/>
    <property type="match status" value="1"/>
</dbReference>
<proteinExistence type="predicted"/>
<feature type="non-terminal residue" evidence="2">
    <location>
        <position position="1386"/>
    </location>
</feature>
<reference evidence="2 3" key="1">
    <citation type="submission" date="2019-05" db="EMBL/GenBank/DDBJ databases">
        <title>Sulfitobacter sabulilitoris sp. nov., isolated from a marine sand.</title>
        <authorList>
            <person name="Yoon J.-H."/>
        </authorList>
    </citation>
    <scope>NUCLEOTIDE SEQUENCE [LARGE SCALE GENOMIC DNA]</scope>
    <source>
        <strain evidence="2 3">HSMS-29</strain>
    </source>
</reference>
<feature type="domain" description="Glycosyltransferase 61 catalytic" evidence="1">
    <location>
        <begin position="1035"/>
        <end position="1222"/>
    </location>
</feature>
<evidence type="ECO:0000259" key="1">
    <source>
        <dbReference type="Pfam" id="PF04577"/>
    </source>
</evidence>
<evidence type="ECO:0000313" key="3">
    <source>
        <dbReference type="Proteomes" id="UP000309550"/>
    </source>
</evidence>
<dbReference type="RefSeq" id="WP_138663847.1">
    <property type="nucleotide sequence ID" value="NZ_VANS01000013.1"/>
</dbReference>
<sequence length="1386" mass="148390">MAVEALVTAVSQGEGAPALADLDAAYARLSDLLAPETAEEIDPVGFDRPATIHLVTPSDVPVQQQAALLMTLRAYPAERHVIVFTAAEPDAKIQTLLTGQGAFVLRADPAAGLPDRWEWLRIRLRTLVAQRVMIHARPGDVLAGLAARMLIPDYGRRLYILHHAGGPTGLVPDLISAQVAQATHLVAVAAQKPLLRAAFADLGVRKHLHMARLPHGVDPGLMPDLRPARTLPDVAPIRRDQGRRILVRSGLRHLRDRLRLTRAVMAHRLGDLVPSTALVTATSADLQAMTVSDAAAFAARLVPVLEAGQGRHVHLGPVAPRVKRVMRTALVTAGLDRDAITFTGPELSIANALRWYRVTLFLGALPEIETLGLAEAVSSATLVAVHADAAAVDTADVPAVIWQDPATLVVQARSGRDAVLRRARDWVRRRFSGPVFDRRLRRIMDVTEGPLRRPLSKAQMRAAAARLFDEAWYLRQNPDVAQSGRDPLDHYLGWGEAEGRAPNPLFHPRHYAANLAPGDRPATGLLAHYALFGERRGHVPHALFVPAHCARFLPGAGSPADGPASGADGDAATILEQYLAQKAADIPPHPLFDPVHYAKALDLPPQDRSLLLHFLDTGAAGGLSPHPLIEADALKTWGGDTLAALIRWLSRPGADADEPSPALLFDPAHFCEADGARYAGAAPNLLWAHLIEGNRADRGPHPLVEPAHVARRRPDVLIRNRRPILMDMAQGRLEGIDTHPLVSVAHILAQAPWVAQSGEHPTRYFTERAISDNLDAHPWFSTQVYLVNSPDVVKADINPLLHYLSHGQYEGRLPHLFFDGNDYYRRYLRDADGGSPLLDYVARGAGAFRPVLPHDPAQTAMGLKTARALFSARAAKGEAEAILRAAIHPDWGAPHPSLQVRSCPLAAPGDGPPDARLVHAAEEVVLPRPAVLAGAYLAPPAIDYTAPQVTTAHWPAATVIGGNDGFLTADKGWWAEGPEQGPLPDTAEATEADLALRPATALVARREDAVLLRHLHSEQGLGRAILACGSRSRQFEHFVLEVLPRALVAAEAAPSGTPILTEDDLPVQCYQALRLALPDHPILRVARGSAVKVAQLFVASMANQLATPRMHDDPAAQPGPAALRLHPALIRRLGGLARGMGLAGASGAGKRLFLHAARQTKRGILNLDEVTDALTGFGFSSRHPEAMSFCDLIREVAQADEIVIADGPHVAALAFARPQCRVFVLLSNAPGTDFHRADLLGRLAGSTVISLAGWQVQGSAGLNLPPREAQFNLPLDSISAFFSSSDAPLPFGVSDILSGLSDLCVSADVLTGSWAVVAGGTPRGFAARLSGLRRGAVSGVAGAEGSALSELLAHRFFADYGRNLRSGFMAFADQDAAERAQAARAV</sequence>
<dbReference type="OrthoDB" id="288504at2"/>
<evidence type="ECO:0000313" key="2">
    <source>
        <dbReference type="EMBL" id="TMM49156.1"/>
    </source>
</evidence>
<protein>
    <submittedName>
        <fullName evidence="2">Glycosyltransferase family 61 protein</fullName>
    </submittedName>
</protein>
<gene>
    <name evidence="2" type="ORF">FDT80_18665</name>
</gene>
<dbReference type="EMBL" id="VANS01000013">
    <property type="protein sequence ID" value="TMM49156.1"/>
    <property type="molecule type" value="Genomic_DNA"/>
</dbReference>
<dbReference type="Proteomes" id="UP000309550">
    <property type="component" value="Unassembled WGS sequence"/>
</dbReference>
<keyword evidence="3" id="KW-1185">Reference proteome</keyword>
<comment type="caution">
    <text evidence="2">The sequence shown here is derived from an EMBL/GenBank/DDBJ whole genome shotgun (WGS) entry which is preliminary data.</text>
</comment>
<name>A0A5S3P9J8_9RHOB</name>
<keyword evidence="2" id="KW-0808">Transferase</keyword>
<dbReference type="InterPro" id="IPR049625">
    <property type="entry name" value="Glyco_transf_61_cat"/>
</dbReference>
<organism evidence="2 3">
    <name type="scientific">Sulfitobacter sabulilitoris</name>
    <dbReference type="NCBI Taxonomy" id="2562655"/>
    <lineage>
        <taxon>Bacteria</taxon>
        <taxon>Pseudomonadati</taxon>
        <taxon>Pseudomonadota</taxon>
        <taxon>Alphaproteobacteria</taxon>
        <taxon>Rhodobacterales</taxon>
        <taxon>Roseobacteraceae</taxon>
        <taxon>Sulfitobacter</taxon>
    </lineage>
</organism>
<accession>A0A5S3P9J8</accession>